<dbReference type="InterPro" id="IPR047187">
    <property type="entry name" value="SF1_C_Upf1"/>
</dbReference>
<keyword evidence="7" id="KW-0378">Hydrolase</keyword>
<dbReference type="RefSeq" id="XP_058338556.1">
    <property type="nucleotide sequence ID" value="XM_058490658.1"/>
</dbReference>
<keyword evidence="15" id="KW-1185">Reference proteome</keyword>
<dbReference type="InterPro" id="IPR027417">
    <property type="entry name" value="P-loop_NTPase"/>
</dbReference>
<evidence type="ECO:0000256" key="4">
    <source>
        <dbReference type="ARBA" id="ARBA00012551"/>
    </source>
</evidence>
<dbReference type="GO" id="GO:0003723">
    <property type="term" value="F:RNA binding"/>
    <property type="evidence" value="ECO:0007669"/>
    <property type="project" value="InterPro"/>
</dbReference>
<evidence type="ECO:0000259" key="12">
    <source>
        <dbReference type="SMART" id="SM00382"/>
    </source>
</evidence>
<evidence type="ECO:0000256" key="6">
    <source>
        <dbReference type="ARBA" id="ARBA00022741"/>
    </source>
</evidence>
<dbReference type="GO" id="GO:0005524">
    <property type="term" value="F:ATP binding"/>
    <property type="evidence" value="ECO:0007669"/>
    <property type="project" value="UniProtKB-KW"/>
</dbReference>
<gene>
    <name evidence="14" type="ORF">O0I10_010679</name>
</gene>
<dbReference type="InterPro" id="IPR041677">
    <property type="entry name" value="DNA2/NAM7_AAA_11"/>
</dbReference>
<dbReference type="CDD" id="cd18044">
    <property type="entry name" value="DEXXQc_SMUBP2"/>
    <property type="match status" value="1"/>
</dbReference>
<dbReference type="SMART" id="SM00382">
    <property type="entry name" value="AAA"/>
    <property type="match status" value="1"/>
</dbReference>
<dbReference type="SUPFAM" id="SSF52540">
    <property type="entry name" value="P-loop containing nucleoside triphosphate hydrolases"/>
    <property type="match status" value="1"/>
</dbReference>
<dbReference type="InterPro" id="IPR041679">
    <property type="entry name" value="DNA2/NAM7-like_C"/>
</dbReference>
<dbReference type="GO" id="GO:0005737">
    <property type="term" value="C:cytoplasm"/>
    <property type="evidence" value="ECO:0007669"/>
    <property type="project" value="UniProtKB-SubCell"/>
</dbReference>
<accession>A0AAD7UVV1</accession>
<dbReference type="PANTHER" id="PTHR43788">
    <property type="entry name" value="DNA2/NAM7 HELICASE FAMILY MEMBER"/>
    <property type="match status" value="1"/>
</dbReference>
<protein>
    <recommendedName>
        <fullName evidence="4">DNA helicase</fullName>
        <ecNumber evidence="4">3.6.4.12</ecNumber>
    </recommendedName>
</protein>
<dbReference type="GO" id="GO:0005634">
    <property type="term" value="C:nucleus"/>
    <property type="evidence" value="ECO:0007669"/>
    <property type="project" value="UniProtKB-SubCell"/>
</dbReference>
<evidence type="ECO:0000256" key="7">
    <source>
        <dbReference type="ARBA" id="ARBA00022801"/>
    </source>
</evidence>
<dbReference type="PANTHER" id="PTHR43788:SF8">
    <property type="entry name" value="DNA-BINDING PROTEIN SMUBP-2"/>
    <property type="match status" value="1"/>
</dbReference>
<comment type="catalytic activity">
    <reaction evidence="11">
        <text>ATP + H2O = ADP + phosphate + H(+)</text>
        <dbReference type="Rhea" id="RHEA:13065"/>
        <dbReference type="ChEBI" id="CHEBI:15377"/>
        <dbReference type="ChEBI" id="CHEBI:15378"/>
        <dbReference type="ChEBI" id="CHEBI:30616"/>
        <dbReference type="ChEBI" id="CHEBI:43474"/>
        <dbReference type="ChEBI" id="CHEBI:456216"/>
        <dbReference type="EC" id="3.6.4.12"/>
    </reaction>
    <physiologicalReaction direction="left-to-right" evidence="11">
        <dbReference type="Rhea" id="RHEA:13066"/>
    </physiologicalReaction>
</comment>
<dbReference type="Gene3D" id="2.40.30.270">
    <property type="match status" value="1"/>
</dbReference>
<dbReference type="FunFam" id="3.40.50.300:FF:000326">
    <property type="entry name" value="P-loop containing nucleoside triphosphate hydrolase"/>
    <property type="match status" value="1"/>
</dbReference>
<dbReference type="InterPro" id="IPR014001">
    <property type="entry name" value="Helicase_ATP-bd"/>
</dbReference>
<dbReference type="CDD" id="cd18808">
    <property type="entry name" value="SF1_C_Upf1"/>
    <property type="match status" value="1"/>
</dbReference>
<dbReference type="GeneID" id="83218082"/>
<comment type="similarity">
    <text evidence="3">Belongs to the DNA2/NAM7 helicase family.</text>
</comment>
<reference evidence="14 15" key="1">
    <citation type="submission" date="2023-03" db="EMBL/GenBank/DDBJ databases">
        <title>Genome sequence of Lichtheimia ornata CBS 291.66.</title>
        <authorList>
            <person name="Mohabir J.T."/>
            <person name="Shea T.P."/>
            <person name="Kurbessoian T."/>
            <person name="Berby B."/>
            <person name="Fontaine J."/>
            <person name="Livny J."/>
            <person name="Gnirke A."/>
            <person name="Stajich J.E."/>
            <person name="Cuomo C.A."/>
        </authorList>
    </citation>
    <scope>NUCLEOTIDE SEQUENCE [LARGE SCALE GENOMIC DNA]</scope>
    <source>
        <strain evidence="14">CBS 291.66</strain>
    </source>
</reference>
<dbReference type="InterPro" id="IPR004483">
    <property type="entry name" value="SMUBP-2/Hcs1-like"/>
</dbReference>
<dbReference type="GO" id="GO:0043139">
    <property type="term" value="F:5'-3' DNA helicase activity"/>
    <property type="evidence" value="ECO:0007669"/>
    <property type="project" value="TreeGrafter"/>
</dbReference>
<proteinExistence type="inferred from homology"/>
<keyword evidence="9" id="KW-0067">ATP-binding</keyword>
<dbReference type="InterPro" id="IPR048761">
    <property type="entry name" value="SMUBP-2_HCS1_1B"/>
</dbReference>
<dbReference type="InterPro" id="IPR050534">
    <property type="entry name" value="Coronavir_polyprotein_1ab"/>
</dbReference>
<evidence type="ECO:0000256" key="2">
    <source>
        <dbReference type="ARBA" id="ARBA00004496"/>
    </source>
</evidence>
<dbReference type="Gene3D" id="3.40.50.300">
    <property type="entry name" value="P-loop containing nucleotide triphosphate hydrolases"/>
    <property type="match status" value="2"/>
</dbReference>
<evidence type="ECO:0000256" key="5">
    <source>
        <dbReference type="ARBA" id="ARBA00022490"/>
    </source>
</evidence>
<dbReference type="Pfam" id="PF13087">
    <property type="entry name" value="AAA_12"/>
    <property type="match status" value="1"/>
</dbReference>
<dbReference type="SMART" id="SM00487">
    <property type="entry name" value="DEXDc"/>
    <property type="match status" value="1"/>
</dbReference>
<evidence type="ECO:0000313" key="15">
    <source>
        <dbReference type="Proteomes" id="UP001234581"/>
    </source>
</evidence>
<dbReference type="GO" id="GO:0003677">
    <property type="term" value="F:DNA binding"/>
    <property type="evidence" value="ECO:0007669"/>
    <property type="project" value="InterPro"/>
</dbReference>
<dbReference type="Proteomes" id="UP001234581">
    <property type="component" value="Unassembled WGS sequence"/>
</dbReference>
<evidence type="ECO:0000256" key="3">
    <source>
        <dbReference type="ARBA" id="ARBA00007913"/>
    </source>
</evidence>
<feature type="domain" description="Helicase ATP-binding" evidence="13">
    <location>
        <begin position="188"/>
        <end position="459"/>
    </location>
</feature>
<sequence>MDAFIEHQVKLVEKEKQIDVEDTLQLLSSFTPIQLQKRGVALIGLKVTGMRTGLGGKNLVDLELANPTRSPPTFPPHKISTGDIVGLDEYKKDKQTGKSKPFGSQWSGVVVRATDTKITVALSHDNELPPEVQERCQIVKLANNITYDRMLTALEQLRSAAPSHGLGQVLLGQRPPSPPQEVSDLQFFDESLNESQKDAVRFALGAHEIALVHGPPGTGKTYTLVEIIRQLAVVQGKKVLVCGPSNISVDNLVERLARHRMNLVRVGHPARILPTVLEHSLDIITRTCDSGQIVADVRREMDETLAKISKTKKRSERRELYMHLKDLRKDYRARERKVLDEVMTGADVLISTLNGCGSKTMMKREFDVVIIDEATQALEAECWIALLKGKKAILAGDHLQLPPTVKTPVASSADKKKASKNGLSLATDLTTTLFDRLLGMYDTATIKRMLVVQYRMHQKIMEFSSKELYENKLVADDSVASHLLSDLPDVSHSDDTDMPVVLIDTSDTGLGHEIEDEAQDGGEKSRANELEVDLAVKHVQSLLDDGLEQEHIGVITPYAYQVTHLIRAMREQWPAIEIGTVDGFQGREKEAIILSLVRSNDEGQVGFLAEKRRLNVAMTRPKRHLCVICDTETLSGAKATKKNTIDGGFLKRWMDWLNEEADLRFSEQ</sequence>
<feature type="domain" description="AAA+ ATPase" evidence="12">
    <location>
        <begin position="206"/>
        <end position="455"/>
    </location>
</feature>
<keyword evidence="6" id="KW-0547">Nucleotide-binding</keyword>
<dbReference type="GO" id="GO:0005694">
    <property type="term" value="C:chromosome"/>
    <property type="evidence" value="ECO:0007669"/>
    <property type="project" value="UniProtKB-ARBA"/>
</dbReference>
<evidence type="ECO:0000256" key="8">
    <source>
        <dbReference type="ARBA" id="ARBA00022806"/>
    </source>
</evidence>
<dbReference type="Pfam" id="PF21138">
    <property type="entry name" value="SMUBP-2_HCS1_1B"/>
    <property type="match status" value="1"/>
</dbReference>
<dbReference type="EC" id="3.6.4.12" evidence="4"/>
<keyword evidence="8" id="KW-0347">Helicase</keyword>
<dbReference type="NCBIfam" id="TIGR00376">
    <property type="entry name" value="IGHMBP2 family helicase"/>
    <property type="match status" value="1"/>
</dbReference>
<evidence type="ECO:0000259" key="13">
    <source>
        <dbReference type="SMART" id="SM00487"/>
    </source>
</evidence>
<dbReference type="AlphaFoldDB" id="A0AAD7UVV1"/>
<comment type="caution">
    <text evidence="14">The sequence shown here is derived from an EMBL/GenBank/DDBJ whole genome shotgun (WGS) entry which is preliminary data.</text>
</comment>
<evidence type="ECO:0000256" key="10">
    <source>
        <dbReference type="ARBA" id="ARBA00023242"/>
    </source>
</evidence>
<name>A0AAD7UVV1_9FUNG</name>
<evidence type="ECO:0000256" key="11">
    <source>
        <dbReference type="ARBA" id="ARBA00048432"/>
    </source>
</evidence>
<organism evidence="14 15">
    <name type="scientific">Lichtheimia ornata</name>
    <dbReference type="NCBI Taxonomy" id="688661"/>
    <lineage>
        <taxon>Eukaryota</taxon>
        <taxon>Fungi</taxon>
        <taxon>Fungi incertae sedis</taxon>
        <taxon>Mucoromycota</taxon>
        <taxon>Mucoromycotina</taxon>
        <taxon>Mucoromycetes</taxon>
        <taxon>Mucorales</taxon>
        <taxon>Lichtheimiaceae</taxon>
        <taxon>Lichtheimia</taxon>
    </lineage>
</organism>
<dbReference type="EMBL" id="JARTCD010000074">
    <property type="protein sequence ID" value="KAJ8653642.1"/>
    <property type="molecule type" value="Genomic_DNA"/>
</dbReference>
<evidence type="ECO:0000256" key="9">
    <source>
        <dbReference type="ARBA" id="ARBA00022840"/>
    </source>
</evidence>
<keyword evidence="10" id="KW-0539">Nucleus</keyword>
<evidence type="ECO:0000313" key="14">
    <source>
        <dbReference type="EMBL" id="KAJ8653642.1"/>
    </source>
</evidence>
<dbReference type="Pfam" id="PF13086">
    <property type="entry name" value="AAA_11"/>
    <property type="match status" value="1"/>
</dbReference>
<keyword evidence="5" id="KW-0963">Cytoplasm</keyword>
<comment type="subcellular location">
    <subcellularLocation>
        <location evidence="2">Cytoplasm</location>
    </subcellularLocation>
    <subcellularLocation>
        <location evidence="1">Nucleus</location>
    </subcellularLocation>
</comment>
<evidence type="ECO:0000256" key="1">
    <source>
        <dbReference type="ARBA" id="ARBA00004123"/>
    </source>
</evidence>
<dbReference type="InterPro" id="IPR003593">
    <property type="entry name" value="AAA+_ATPase"/>
</dbReference>
<dbReference type="GO" id="GO:0016787">
    <property type="term" value="F:hydrolase activity"/>
    <property type="evidence" value="ECO:0007669"/>
    <property type="project" value="UniProtKB-KW"/>
</dbReference>